<dbReference type="Proteomes" id="UP001150581">
    <property type="component" value="Unassembled WGS sequence"/>
</dbReference>
<name>A0ACC1IR70_9FUNG</name>
<proteinExistence type="predicted"/>
<evidence type="ECO:0000313" key="2">
    <source>
        <dbReference type="Proteomes" id="UP001150581"/>
    </source>
</evidence>
<keyword evidence="2" id="KW-1185">Reference proteome</keyword>
<evidence type="ECO:0000313" key="1">
    <source>
        <dbReference type="EMBL" id="KAJ1899281.1"/>
    </source>
</evidence>
<sequence>MKFSLFLTIICVALVFFQCGSCVAEDQRLYIRRLSDQLSATKVKTAEENKLLRNLSVALNDRTALVALLTDPDSASYKAGLISLAQAVKIYAWIGRDDQPLMQTLQGVANRLRYLLLTP</sequence>
<accession>A0ACC1IR70</accession>
<protein>
    <submittedName>
        <fullName evidence="1">Uncharacterized protein</fullName>
    </submittedName>
</protein>
<organism evidence="1 2">
    <name type="scientific">Kickxella alabastrina</name>
    <dbReference type="NCBI Taxonomy" id="61397"/>
    <lineage>
        <taxon>Eukaryota</taxon>
        <taxon>Fungi</taxon>
        <taxon>Fungi incertae sedis</taxon>
        <taxon>Zoopagomycota</taxon>
        <taxon>Kickxellomycotina</taxon>
        <taxon>Kickxellomycetes</taxon>
        <taxon>Kickxellales</taxon>
        <taxon>Kickxellaceae</taxon>
        <taxon>Kickxella</taxon>
    </lineage>
</organism>
<dbReference type="EMBL" id="JANBPG010000166">
    <property type="protein sequence ID" value="KAJ1899281.1"/>
    <property type="molecule type" value="Genomic_DNA"/>
</dbReference>
<gene>
    <name evidence="1" type="ORF">LPJ66_002213</name>
</gene>
<comment type="caution">
    <text evidence="1">The sequence shown here is derived from an EMBL/GenBank/DDBJ whole genome shotgun (WGS) entry which is preliminary data.</text>
</comment>
<reference evidence="1" key="1">
    <citation type="submission" date="2022-07" db="EMBL/GenBank/DDBJ databases">
        <title>Phylogenomic reconstructions and comparative analyses of Kickxellomycotina fungi.</title>
        <authorList>
            <person name="Reynolds N.K."/>
            <person name="Stajich J.E."/>
            <person name="Barry K."/>
            <person name="Grigoriev I.V."/>
            <person name="Crous P."/>
            <person name="Smith M.E."/>
        </authorList>
    </citation>
    <scope>NUCLEOTIDE SEQUENCE</scope>
    <source>
        <strain evidence="1">Benny 63K</strain>
    </source>
</reference>